<dbReference type="PANTHER" id="PTHR31852">
    <property type="entry name" value="LATE EMBRYOGENESIS ABUNDANT (LEA) HYDROXYPROLINE-RICH GLYCOPROTEIN FAMILY"/>
    <property type="match status" value="1"/>
</dbReference>
<proteinExistence type="predicted"/>
<dbReference type="Gene3D" id="2.60.40.1820">
    <property type="match status" value="1"/>
</dbReference>
<feature type="transmembrane region" description="Helical" evidence="1">
    <location>
        <begin position="36"/>
        <end position="62"/>
    </location>
</feature>
<name>A0A8K0HB34_9ROSA</name>
<accession>A0A8K0HB34</accession>
<dbReference type="Proteomes" id="UP000796880">
    <property type="component" value="Unassembled WGS sequence"/>
</dbReference>
<dbReference type="InterPro" id="IPR004864">
    <property type="entry name" value="LEA_2"/>
</dbReference>
<protein>
    <recommendedName>
        <fullName evidence="2">Late embryogenesis abundant protein LEA-2 subgroup domain-containing protein</fullName>
    </recommendedName>
</protein>
<evidence type="ECO:0000256" key="1">
    <source>
        <dbReference type="SAM" id="Phobius"/>
    </source>
</evidence>
<dbReference type="OrthoDB" id="764273at2759"/>
<reference evidence="3" key="1">
    <citation type="submission" date="2020-03" db="EMBL/GenBank/DDBJ databases">
        <title>A high-quality chromosome-level genome assembly of a woody plant with both climbing and erect habits, Rhamnella rubrinervis.</title>
        <authorList>
            <person name="Lu Z."/>
            <person name="Yang Y."/>
            <person name="Zhu X."/>
            <person name="Sun Y."/>
        </authorList>
    </citation>
    <scope>NUCLEOTIDE SEQUENCE</scope>
    <source>
        <strain evidence="3">BYM</strain>
        <tissue evidence="3">Leaf</tissue>
    </source>
</reference>
<feature type="domain" description="Late embryogenesis abundant protein LEA-2 subgroup" evidence="2">
    <location>
        <begin position="99"/>
        <end position="200"/>
    </location>
</feature>
<keyword evidence="1" id="KW-0812">Transmembrane</keyword>
<keyword evidence="4" id="KW-1185">Reference proteome</keyword>
<gene>
    <name evidence="3" type="ORF">FNV43_RR09347</name>
</gene>
<dbReference type="InterPro" id="IPR055301">
    <property type="entry name" value="Lea14-like_2"/>
</dbReference>
<comment type="caution">
    <text evidence="3">The sequence shown here is derived from an EMBL/GenBank/DDBJ whole genome shotgun (WGS) entry which is preliminary data.</text>
</comment>
<evidence type="ECO:0000313" key="4">
    <source>
        <dbReference type="Proteomes" id="UP000796880"/>
    </source>
</evidence>
<evidence type="ECO:0000313" key="3">
    <source>
        <dbReference type="EMBL" id="KAF3448634.1"/>
    </source>
</evidence>
<keyword evidence="1" id="KW-0472">Membrane</keyword>
<organism evidence="3 4">
    <name type="scientific">Rhamnella rubrinervis</name>
    <dbReference type="NCBI Taxonomy" id="2594499"/>
    <lineage>
        <taxon>Eukaryota</taxon>
        <taxon>Viridiplantae</taxon>
        <taxon>Streptophyta</taxon>
        <taxon>Embryophyta</taxon>
        <taxon>Tracheophyta</taxon>
        <taxon>Spermatophyta</taxon>
        <taxon>Magnoliopsida</taxon>
        <taxon>eudicotyledons</taxon>
        <taxon>Gunneridae</taxon>
        <taxon>Pentapetalae</taxon>
        <taxon>rosids</taxon>
        <taxon>fabids</taxon>
        <taxon>Rosales</taxon>
        <taxon>Rhamnaceae</taxon>
        <taxon>rhamnoid group</taxon>
        <taxon>Rhamneae</taxon>
        <taxon>Rhamnella</taxon>
    </lineage>
</organism>
<evidence type="ECO:0000259" key="2">
    <source>
        <dbReference type="Pfam" id="PF03168"/>
    </source>
</evidence>
<keyword evidence="1" id="KW-1133">Transmembrane helix</keyword>
<dbReference type="EMBL" id="VOIH02000004">
    <property type="protein sequence ID" value="KAF3448634.1"/>
    <property type="molecule type" value="Genomic_DNA"/>
</dbReference>
<sequence>MSEKEQVSPLAPAAWKILSDEEANPSQKVSLLQRRYVICCGCTTAVLLVISVVMLVLGFTVFDVKEPRIHMNRIFVQRLELDETGNIRTDVNITLLADVSVNNPNMASFRFGNTTTTIYYVDGTVIGEGRNPAGKAKARQTLRMNMTVDVFPAKILGLLGLVTESLASGALTIKTYTEIDGRVKIASAVKKNVEVKLNCNATFNINSRSIQEQNCKQKVSM</sequence>
<dbReference type="SUPFAM" id="SSF117070">
    <property type="entry name" value="LEA14-like"/>
    <property type="match status" value="1"/>
</dbReference>
<dbReference type="Pfam" id="PF03168">
    <property type="entry name" value="LEA_2"/>
    <property type="match status" value="1"/>
</dbReference>
<dbReference type="AlphaFoldDB" id="A0A8K0HB34"/>